<dbReference type="Proteomes" id="UP000046395">
    <property type="component" value="Unassembled WGS sequence"/>
</dbReference>
<sequence length="160" mass="17731">MVPDKDRDDDTKQELLREKPPAEEAKKWPVQMMGGEVFDAYREGEADNERLKTKAPSCSGQNEDFQAKEPKKLQTFPAKVGETMTKDLHLQGSCTIGREKVGTLSGKNTDGVPGAREGNKKAGNVYELKEFLVNGLAARRAWLNRPSNDSTKNSGFTSKE</sequence>
<name>A0A5S6Q7D8_TRIMR</name>
<feature type="region of interest" description="Disordered" evidence="1">
    <location>
        <begin position="45"/>
        <end position="70"/>
    </location>
</feature>
<reference evidence="3" key="1">
    <citation type="submission" date="2019-12" db="UniProtKB">
        <authorList>
            <consortium name="WormBaseParasite"/>
        </authorList>
    </citation>
    <scope>IDENTIFICATION</scope>
</reference>
<feature type="region of interest" description="Disordered" evidence="1">
    <location>
        <begin position="100"/>
        <end position="119"/>
    </location>
</feature>
<proteinExistence type="predicted"/>
<evidence type="ECO:0000313" key="2">
    <source>
        <dbReference type="Proteomes" id="UP000046395"/>
    </source>
</evidence>
<dbReference type="WBParaSite" id="TMUE_1000003221.1">
    <property type="protein sequence ID" value="TMUE_1000003221.1"/>
    <property type="gene ID" value="WBGene00292713"/>
</dbReference>
<feature type="region of interest" description="Disordered" evidence="1">
    <location>
        <begin position="1"/>
        <end position="31"/>
    </location>
</feature>
<accession>A0A5S6Q7D8</accession>
<keyword evidence="2" id="KW-1185">Reference proteome</keyword>
<organism evidence="2 3">
    <name type="scientific">Trichuris muris</name>
    <name type="common">Mouse whipworm</name>
    <dbReference type="NCBI Taxonomy" id="70415"/>
    <lineage>
        <taxon>Eukaryota</taxon>
        <taxon>Metazoa</taxon>
        <taxon>Ecdysozoa</taxon>
        <taxon>Nematoda</taxon>
        <taxon>Enoplea</taxon>
        <taxon>Dorylaimia</taxon>
        <taxon>Trichinellida</taxon>
        <taxon>Trichuridae</taxon>
        <taxon>Trichuris</taxon>
    </lineage>
</organism>
<dbReference type="AlphaFoldDB" id="A0A5S6Q7D8"/>
<evidence type="ECO:0000256" key="1">
    <source>
        <dbReference type="SAM" id="MobiDB-lite"/>
    </source>
</evidence>
<feature type="compositionally biased region" description="Basic and acidic residues" evidence="1">
    <location>
        <begin position="1"/>
        <end position="27"/>
    </location>
</feature>
<protein>
    <submittedName>
        <fullName evidence="3">Uncharacterized protein</fullName>
    </submittedName>
</protein>
<evidence type="ECO:0000313" key="3">
    <source>
        <dbReference type="WBParaSite" id="TMUE_1000003221.1"/>
    </source>
</evidence>